<organism evidence="4 5">
    <name type="scientific">Cohnella zeiphila</name>
    <dbReference type="NCBI Taxonomy" id="2761120"/>
    <lineage>
        <taxon>Bacteria</taxon>
        <taxon>Bacillati</taxon>
        <taxon>Bacillota</taxon>
        <taxon>Bacilli</taxon>
        <taxon>Bacillales</taxon>
        <taxon>Paenibacillaceae</taxon>
        <taxon>Cohnella</taxon>
    </lineage>
</organism>
<gene>
    <name evidence="4" type="ORF">H7C18_14010</name>
</gene>
<dbReference type="GO" id="GO:0046872">
    <property type="term" value="F:metal ion binding"/>
    <property type="evidence" value="ECO:0007669"/>
    <property type="project" value="UniProtKB-KW"/>
</dbReference>
<evidence type="ECO:0000256" key="1">
    <source>
        <dbReference type="ARBA" id="ARBA00010211"/>
    </source>
</evidence>
<evidence type="ECO:0000256" key="2">
    <source>
        <dbReference type="ARBA" id="ARBA00022723"/>
    </source>
</evidence>
<dbReference type="InterPro" id="IPR011234">
    <property type="entry name" value="Fumarylacetoacetase-like_C"/>
</dbReference>
<keyword evidence="5" id="KW-1185">Reference proteome</keyword>
<dbReference type="EMBL" id="JACJVO010000016">
    <property type="protein sequence ID" value="MBB6732031.1"/>
    <property type="molecule type" value="Genomic_DNA"/>
</dbReference>
<feature type="domain" description="Fumarylacetoacetase-like C-terminal" evidence="3">
    <location>
        <begin position="88"/>
        <end position="287"/>
    </location>
</feature>
<dbReference type="Proteomes" id="UP000564644">
    <property type="component" value="Unassembled WGS sequence"/>
</dbReference>
<protein>
    <submittedName>
        <fullName evidence="4">Fumarylacetoacetate hydrolase family protein</fullName>
    </submittedName>
</protein>
<evidence type="ECO:0000259" key="3">
    <source>
        <dbReference type="Pfam" id="PF01557"/>
    </source>
</evidence>
<dbReference type="RefSeq" id="WP_185129694.1">
    <property type="nucleotide sequence ID" value="NZ_JACJVO010000016.1"/>
</dbReference>
<dbReference type="Pfam" id="PF01557">
    <property type="entry name" value="FAA_hydrolase"/>
    <property type="match status" value="1"/>
</dbReference>
<dbReference type="SUPFAM" id="SSF56529">
    <property type="entry name" value="FAH"/>
    <property type="match status" value="1"/>
</dbReference>
<evidence type="ECO:0000313" key="5">
    <source>
        <dbReference type="Proteomes" id="UP000564644"/>
    </source>
</evidence>
<dbReference type="PANTHER" id="PTHR11820:SF7">
    <property type="entry name" value="ACYLPYRUVASE FAHD1, MITOCHONDRIAL"/>
    <property type="match status" value="1"/>
</dbReference>
<name>A0A7X0SLB5_9BACL</name>
<keyword evidence="4" id="KW-0378">Hydrolase</keyword>
<sequence>MRLATVRIGGREEAAVVTAGGLVTVRLLNEAAGTGWSRDVQGLLERGELEVLDGWLAGEGKSELARLEAQAIPSVRALYAPLYRRPRKIWGIGANYRAKAEDMNVVPPDAEPICFLKPDTSLIGPGDAIELPPEEGRFTAEAELGIVIGRTCKYVSEAEAPGVIAGFAATLDMTAQHIHARNPRFLGRSKSFDTFFSFGPELITPGEIEDLGSLRVETVLNGRITHSASVADMIYSPWFIVSYFSRMMTLLPGDVIMTGTPGSTDIREGDAAECRIGGFAPLVNPVRPEAARPSVSGAIND</sequence>
<accession>A0A7X0SLB5</accession>
<keyword evidence="2" id="KW-0479">Metal-binding</keyword>
<dbReference type="GO" id="GO:0018773">
    <property type="term" value="F:acetylpyruvate hydrolase activity"/>
    <property type="evidence" value="ECO:0007669"/>
    <property type="project" value="TreeGrafter"/>
</dbReference>
<dbReference type="AlphaFoldDB" id="A0A7X0SLB5"/>
<dbReference type="Gene3D" id="3.90.850.10">
    <property type="entry name" value="Fumarylacetoacetase-like, C-terminal domain"/>
    <property type="match status" value="1"/>
</dbReference>
<reference evidence="4 5" key="1">
    <citation type="submission" date="2020-08" db="EMBL/GenBank/DDBJ databases">
        <title>Cohnella phylogeny.</title>
        <authorList>
            <person name="Dunlap C."/>
        </authorList>
    </citation>
    <scope>NUCLEOTIDE SEQUENCE [LARGE SCALE GENOMIC DNA]</scope>
    <source>
        <strain evidence="4 5">CBP 2801</strain>
    </source>
</reference>
<proteinExistence type="inferred from homology"/>
<evidence type="ECO:0000313" key="4">
    <source>
        <dbReference type="EMBL" id="MBB6732031.1"/>
    </source>
</evidence>
<comment type="similarity">
    <text evidence="1">Belongs to the FAH family.</text>
</comment>
<dbReference type="PANTHER" id="PTHR11820">
    <property type="entry name" value="ACYLPYRUVASE"/>
    <property type="match status" value="1"/>
</dbReference>
<dbReference type="InterPro" id="IPR036663">
    <property type="entry name" value="Fumarylacetoacetase_C_sf"/>
</dbReference>
<comment type="caution">
    <text evidence="4">The sequence shown here is derived from an EMBL/GenBank/DDBJ whole genome shotgun (WGS) entry which is preliminary data.</text>
</comment>